<dbReference type="RefSeq" id="WP_136890823.1">
    <property type="nucleotide sequence ID" value="NZ_CP034413.3"/>
</dbReference>
<protein>
    <submittedName>
        <fullName evidence="2">Cell wall hydrolase</fullName>
    </submittedName>
</protein>
<dbReference type="GO" id="GO:0016787">
    <property type="term" value="F:hydrolase activity"/>
    <property type="evidence" value="ECO:0007669"/>
    <property type="project" value="UniProtKB-KW"/>
</dbReference>
<evidence type="ECO:0000313" key="2">
    <source>
        <dbReference type="EMBL" id="QCI58530.1"/>
    </source>
</evidence>
<sequence>MKKLLICLLIFVGAIFISCNFVINATTTKTVPEQPMIQTEPLSLIVETPAPSTDILPEEEPAPTPEQEPLATREEIELLALCAMAEAEGECEQGQRLVIDSVLNRVDDPHFPDTISEVIWQKNQYAGMYGDRITRCYVMDELVKLVEEELENRTDYDVVFFNAGHYSDYGVPMFQVGNHYFSSYD</sequence>
<gene>
    <name evidence="2" type="ORF">EIO64_04265</name>
</gene>
<reference evidence="3" key="1">
    <citation type="submission" date="2018-12" db="EMBL/GenBank/DDBJ databases">
        <title>Dusodibacter welbiota gen. nov., sp. nov., isolated from human faeces and emended description of the Oscillibacter genus.</title>
        <authorList>
            <person name="Le Roy T."/>
            <person name="Van der Smissen P."/>
            <person name="Delzenne N."/>
            <person name="Muccioli G."/>
            <person name="Collet J.F."/>
            <person name="Cani P.D."/>
        </authorList>
    </citation>
    <scope>NUCLEOTIDE SEQUENCE [LARGE SCALE GENOMIC DNA]</scope>
    <source>
        <strain evidence="3">J115</strain>
    </source>
</reference>
<accession>A0A4D7ASV4</accession>
<dbReference type="Pfam" id="PF07486">
    <property type="entry name" value="Hydrolase_2"/>
    <property type="match status" value="1"/>
</dbReference>
<feature type="domain" description="Cell wall hydrolase SleB" evidence="1">
    <location>
        <begin position="89"/>
        <end position="181"/>
    </location>
</feature>
<organism evidence="2 3">
    <name type="scientific">Dysosmobacter welbionis</name>
    <dbReference type="NCBI Taxonomy" id="2093857"/>
    <lineage>
        <taxon>Bacteria</taxon>
        <taxon>Bacillati</taxon>
        <taxon>Bacillota</taxon>
        <taxon>Clostridia</taxon>
        <taxon>Eubacteriales</taxon>
        <taxon>Oscillospiraceae</taxon>
        <taxon>Dysosmobacter</taxon>
    </lineage>
</organism>
<dbReference type="Gene3D" id="1.10.10.2520">
    <property type="entry name" value="Cell wall hydrolase SleB, domain 1"/>
    <property type="match status" value="1"/>
</dbReference>
<dbReference type="PROSITE" id="PS51257">
    <property type="entry name" value="PROKAR_LIPOPROTEIN"/>
    <property type="match status" value="1"/>
</dbReference>
<evidence type="ECO:0000313" key="3">
    <source>
        <dbReference type="Proteomes" id="UP000298642"/>
    </source>
</evidence>
<keyword evidence="3" id="KW-1185">Reference proteome</keyword>
<dbReference type="AlphaFoldDB" id="A0A4D7ASV4"/>
<dbReference type="KEGG" id="obj:EIO64_04265"/>
<dbReference type="InterPro" id="IPR011105">
    <property type="entry name" value="Cell_wall_hydrolase_SleB"/>
</dbReference>
<name>A0A4D7ASV4_9FIRM</name>
<dbReference type="EMBL" id="CP034413">
    <property type="protein sequence ID" value="QCI58530.1"/>
    <property type="molecule type" value="Genomic_DNA"/>
</dbReference>
<evidence type="ECO:0000259" key="1">
    <source>
        <dbReference type="Pfam" id="PF07486"/>
    </source>
</evidence>
<keyword evidence="2" id="KW-0378">Hydrolase</keyword>
<dbReference type="InterPro" id="IPR042047">
    <property type="entry name" value="SleB_dom1"/>
</dbReference>
<proteinExistence type="predicted"/>
<dbReference type="Proteomes" id="UP000298642">
    <property type="component" value="Chromosome"/>
</dbReference>